<accession>A0AAV9JYL3</accession>
<evidence type="ECO:0008006" key="3">
    <source>
        <dbReference type="Google" id="ProtNLM"/>
    </source>
</evidence>
<evidence type="ECO:0000313" key="2">
    <source>
        <dbReference type="Proteomes" id="UP001324427"/>
    </source>
</evidence>
<comment type="caution">
    <text evidence="1">The sequence shown here is derived from an EMBL/GenBank/DDBJ whole genome shotgun (WGS) entry which is preliminary data.</text>
</comment>
<proteinExistence type="predicted"/>
<sequence>MAPTSLHTLVPELQLIIIEYIPRPTDLKNLCLTSKAIRNIATPRLYREVTIDLKTCKHPLLNGFFWPSNIGQRFVRKLFFEPLRGTMEDWDNALKVVRFALGVFLPDQFEGDLDLLLLLASRQRNITDLSLGGAFSALEEAMLSKLCPSDWPKHLVSLTVAGHLQDLSSIRGYGQIIRQTRLADTLLLDLADVKDSGFEETL</sequence>
<protein>
    <recommendedName>
        <fullName evidence="3">F-box domain-containing protein</fullName>
    </recommendedName>
</protein>
<evidence type="ECO:0000313" key="1">
    <source>
        <dbReference type="EMBL" id="KAK4550700.1"/>
    </source>
</evidence>
<dbReference type="EMBL" id="JAVFHQ010000001">
    <property type="protein sequence ID" value="KAK4550700.1"/>
    <property type="molecule type" value="Genomic_DNA"/>
</dbReference>
<organism evidence="1 2">
    <name type="scientific">Oleoguttula mirabilis</name>
    <dbReference type="NCBI Taxonomy" id="1507867"/>
    <lineage>
        <taxon>Eukaryota</taxon>
        <taxon>Fungi</taxon>
        <taxon>Dikarya</taxon>
        <taxon>Ascomycota</taxon>
        <taxon>Pezizomycotina</taxon>
        <taxon>Dothideomycetes</taxon>
        <taxon>Dothideomycetidae</taxon>
        <taxon>Mycosphaerellales</taxon>
        <taxon>Teratosphaeriaceae</taxon>
        <taxon>Oleoguttula</taxon>
    </lineage>
</organism>
<dbReference type="Proteomes" id="UP001324427">
    <property type="component" value="Unassembled WGS sequence"/>
</dbReference>
<dbReference type="AlphaFoldDB" id="A0AAV9JYL3"/>
<keyword evidence="2" id="KW-1185">Reference proteome</keyword>
<gene>
    <name evidence="1" type="ORF">LTR36_000279</name>
</gene>
<name>A0AAV9JYL3_9PEZI</name>
<reference evidence="1 2" key="1">
    <citation type="submission" date="2021-11" db="EMBL/GenBank/DDBJ databases">
        <title>Black yeast isolated from Biological Soil Crust.</title>
        <authorList>
            <person name="Kurbessoian T."/>
        </authorList>
    </citation>
    <scope>NUCLEOTIDE SEQUENCE [LARGE SCALE GENOMIC DNA]</scope>
    <source>
        <strain evidence="1 2">CCFEE 5522</strain>
    </source>
</reference>